<keyword evidence="1" id="KW-0732">Signal</keyword>
<protein>
    <submittedName>
        <fullName evidence="2">Uncharacterized protein</fullName>
    </submittedName>
</protein>
<feature type="signal peptide" evidence="1">
    <location>
        <begin position="1"/>
        <end position="26"/>
    </location>
</feature>
<name>A0ABV6LWR2_9ACTN</name>
<evidence type="ECO:0000313" key="2">
    <source>
        <dbReference type="EMBL" id="MFC0526857.1"/>
    </source>
</evidence>
<feature type="chain" id="PRO_5046162390" evidence="1">
    <location>
        <begin position="27"/>
        <end position="232"/>
    </location>
</feature>
<evidence type="ECO:0000313" key="3">
    <source>
        <dbReference type="Proteomes" id="UP001589867"/>
    </source>
</evidence>
<organism evidence="2 3">
    <name type="scientific">Phytohabitans kaempferiae</name>
    <dbReference type="NCBI Taxonomy" id="1620943"/>
    <lineage>
        <taxon>Bacteria</taxon>
        <taxon>Bacillati</taxon>
        <taxon>Actinomycetota</taxon>
        <taxon>Actinomycetes</taxon>
        <taxon>Micromonosporales</taxon>
        <taxon>Micromonosporaceae</taxon>
    </lineage>
</organism>
<comment type="caution">
    <text evidence="2">The sequence shown here is derived from an EMBL/GenBank/DDBJ whole genome shotgun (WGS) entry which is preliminary data.</text>
</comment>
<dbReference type="EMBL" id="JBHLUH010000004">
    <property type="protein sequence ID" value="MFC0526857.1"/>
    <property type="molecule type" value="Genomic_DNA"/>
</dbReference>
<dbReference type="Proteomes" id="UP001589867">
    <property type="component" value="Unassembled WGS sequence"/>
</dbReference>
<gene>
    <name evidence="2" type="ORF">ACFFIA_04210</name>
</gene>
<evidence type="ECO:0000256" key="1">
    <source>
        <dbReference type="SAM" id="SignalP"/>
    </source>
</evidence>
<accession>A0ABV6LWR2</accession>
<proteinExistence type="predicted"/>
<reference evidence="2 3" key="1">
    <citation type="submission" date="2024-09" db="EMBL/GenBank/DDBJ databases">
        <authorList>
            <person name="Sun Q."/>
            <person name="Mori K."/>
        </authorList>
    </citation>
    <scope>NUCLEOTIDE SEQUENCE [LARGE SCALE GENOMIC DNA]</scope>
    <source>
        <strain evidence="2 3">TBRC 3947</strain>
    </source>
</reference>
<keyword evidence="3" id="KW-1185">Reference proteome</keyword>
<sequence>MGHVRWRRAARRLAIGGLCIAMLVVAEPAESTGTGYYHHLGAGTIDEWTGVVGRLTVRDAEVRAGTHDFVAARFMAKRESDGQTAWLEAGWAETGWSGGGRQRVYTYDTNRRAWTFYNQYPLRDGDEIWISVHTTRDGVWEAWLWWRDGWHLLTSQHLRTTRAHLEQYVEVHVDGAGSIAVPRITVDNVQVRDGDAVRYWREADVRTATGGGSGGYCLDWATRFDTWNAGTC</sequence>